<name>A0ABY6NQL7_9FLAO</name>
<accession>A0ABY6NQL7</accession>
<protein>
    <submittedName>
        <fullName evidence="1">Uncharacterized protein</fullName>
    </submittedName>
</protein>
<dbReference type="Proteomes" id="UP001163981">
    <property type="component" value="Chromosome"/>
</dbReference>
<keyword evidence="2" id="KW-1185">Reference proteome</keyword>
<gene>
    <name evidence="1" type="ORF">JRG66_14820</name>
</gene>
<reference evidence="1" key="1">
    <citation type="submission" date="2021-02" db="EMBL/GenBank/DDBJ databases">
        <title>Salinimicrobium sp. nov. isolated from seawater in Tongyeong, Republic of Korea.</title>
        <authorList>
            <person name="Lee S.-J."/>
        </authorList>
    </citation>
    <scope>NUCLEOTIDE SEQUENCE</scope>
    <source>
        <strain evidence="1">HN-2-9-2</strain>
    </source>
</reference>
<evidence type="ECO:0000313" key="2">
    <source>
        <dbReference type="Proteomes" id="UP001163981"/>
    </source>
</evidence>
<organism evidence="1 2">
    <name type="scientific">Salinimicrobium tongyeongense</name>
    <dbReference type="NCBI Taxonomy" id="2809707"/>
    <lineage>
        <taxon>Bacteria</taxon>
        <taxon>Pseudomonadati</taxon>
        <taxon>Bacteroidota</taxon>
        <taxon>Flavobacteriia</taxon>
        <taxon>Flavobacteriales</taxon>
        <taxon>Flavobacteriaceae</taxon>
        <taxon>Salinimicrobium</taxon>
    </lineage>
</organism>
<dbReference type="RefSeq" id="WP_265163554.1">
    <property type="nucleotide sequence ID" value="NZ_CP069620.1"/>
</dbReference>
<proteinExistence type="predicted"/>
<evidence type="ECO:0000313" key="1">
    <source>
        <dbReference type="EMBL" id="UZH55206.1"/>
    </source>
</evidence>
<sequence length="176" mass="20281">METKQKELFEAARALGFSAEAHHLHDLTAWLREEKHIHVEIGAIWDELTNHVESYAFTITAPISTYYIEPIYEAGGKTYFEMLLKGLSKALFILKQYNSQKHIEVADDDVVIAYLKGYGDKGKQVLTPKYFTNLEKYAYLQGKQGDYIEEGLTEDDIIILVKNLRPEDVHLKLEKD</sequence>
<dbReference type="EMBL" id="CP069620">
    <property type="protein sequence ID" value="UZH55206.1"/>
    <property type="molecule type" value="Genomic_DNA"/>
</dbReference>